<evidence type="ECO:0000313" key="3">
    <source>
        <dbReference type="EMBL" id="MDO9708024.1"/>
    </source>
</evidence>
<gene>
    <name evidence="3" type="ORF">Q7A36_06705</name>
</gene>
<dbReference type="Gene3D" id="3.40.190.10">
    <property type="entry name" value="Periplasmic binding protein-like II"/>
    <property type="match status" value="1"/>
</dbReference>
<dbReference type="PIRSF" id="PIRSF017082">
    <property type="entry name" value="YflP"/>
    <property type="match status" value="1"/>
</dbReference>
<comment type="similarity">
    <text evidence="1">Belongs to the UPF0065 (bug) family.</text>
</comment>
<evidence type="ECO:0000256" key="1">
    <source>
        <dbReference type="ARBA" id="ARBA00006987"/>
    </source>
</evidence>
<dbReference type="SUPFAM" id="SSF53850">
    <property type="entry name" value="Periplasmic binding protein-like II"/>
    <property type="match status" value="1"/>
</dbReference>
<dbReference type="InterPro" id="IPR042100">
    <property type="entry name" value="Bug_dom1"/>
</dbReference>
<dbReference type="Pfam" id="PF03401">
    <property type="entry name" value="TctC"/>
    <property type="match status" value="1"/>
</dbReference>
<keyword evidence="2" id="KW-0732">Signal</keyword>
<sequence length="324" mass="33430">MTTRRLLLGAGLAAPFLPLARAGAGTGPAGFPDRPVRTIVPFTPGATNDNVARTMARALLPRLGQPVVVENKPGAGGAIAARFVAEARADGHVLLNASAANLTIAPHLAPVGYDPLRSFAPVALAGEAFALVAVNNDLPVRSLPELIAWARQHRGALNYASPGIGSIAQLRAALLADEGGFEAVHVPFPGSAPAATSVIAGDCHLLIDPVAAPHVEAGRLRALAVVGATRWDAFPEVPTLGEFGLGQEWPGSGWFGLVAPAGTPAPVIARLNQAYNESLAEPEVDAALKRLGLRPEPLSPEQLARRLAADHAAAGEALRRLRIA</sequence>
<dbReference type="PANTHER" id="PTHR42928">
    <property type="entry name" value="TRICARBOXYLATE-BINDING PROTEIN"/>
    <property type="match status" value="1"/>
</dbReference>
<evidence type="ECO:0000313" key="4">
    <source>
        <dbReference type="Proteomes" id="UP001243009"/>
    </source>
</evidence>
<dbReference type="Gene3D" id="3.40.190.150">
    <property type="entry name" value="Bordetella uptake gene, domain 1"/>
    <property type="match status" value="1"/>
</dbReference>
<dbReference type="CDD" id="cd07012">
    <property type="entry name" value="PBP2_Bug_TTT"/>
    <property type="match status" value="1"/>
</dbReference>
<proteinExistence type="inferred from homology"/>
<organism evidence="3 4">
    <name type="scientific">Paracraurococcus lichenis</name>
    <dbReference type="NCBI Taxonomy" id="3064888"/>
    <lineage>
        <taxon>Bacteria</taxon>
        <taxon>Pseudomonadati</taxon>
        <taxon>Pseudomonadota</taxon>
        <taxon>Alphaproteobacteria</taxon>
        <taxon>Acetobacterales</taxon>
        <taxon>Roseomonadaceae</taxon>
        <taxon>Paracraurococcus</taxon>
    </lineage>
</organism>
<feature type="signal peptide" evidence="2">
    <location>
        <begin position="1"/>
        <end position="22"/>
    </location>
</feature>
<keyword evidence="4" id="KW-1185">Reference proteome</keyword>
<protein>
    <submittedName>
        <fullName evidence="3">Tripartite tricarboxylate transporter substrate binding protein</fullName>
    </submittedName>
</protein>
<dbReference type="PANTHER" id="PTHR42928:SF5">
    <property type="entry name" value="BLR1237 PROTEIN"/>
    <property type="match status" value="1"/>
</dbReference>
<accession>A0ABT9DVV7</accession>
<reference evidence="3 4" key="1">
    <citation type="submission" date="2023-08" db="EMBL/GenBank/DDBJ databases">
        <title>The draft genome sequence of Paracraurococcus sp. LOR1-02.</title>
        <authorList>
            <person name="Kingkaew E."/>
            <person name="Tanasupawat S."/>
        </authorList>
    </citation>
    <scope>NUCLEOTIDE SEQUENCE [LARGE SCALE GENOMIC DNA]</scope>
    <source>
        <strain evidence="3 4">LOR1-02</strain>
    </source>
</reference>
<dbReference type="RefSeq" id="WP_305102895.1">
    <property type="nucleotide sequence ID" value="NZ_JAUTWS010000005.1"/>
</dbReference>
<feature type="chain" id="PRO_5046666269" evidence="2">
    <location>
        <begin position="23"/>
        <end position="324"/>
    </location>
</feature>
<dbReference type="EMBL" id="JAUTWS010000005">
    <property type="protein sequence ID" value="MDO9708024.1"/>
    <property type="molecule type" value="Genomic_DNA"/>
</dbReference>
<comment type="caution">
    <text evidence="3">The sequence shown here is derived from an EMBL/GenBank/DDBJ whole genome shotgun (WGS) entry which is preliminary data.</text>
</comment>
<name>A0ABT9DVV7_9PROT</name>
<dbReference type="InterPro" id="IPR005064">
    <property type="entry name" value="BUG"/>
</dbReference>
<evidence type="ECO:0000256" key="2">
    <source>
        <dbReference type="SAM" id="SignalP"/>
    </source>
</evidence>
<dbReference type="Proteomes" id="UP001243009">
    <property type="component" value="Unassembled WGS sequence"/>
</dbReference>